<gene>
    <name evidence="2" type="ORF">BUY44_02820</name>
</gene>
<keyword evidence="1" id="KW-0472">Membrane</keyword>
<keyword evidence="1" id="KW-0812">Transmembrane</keyword>
<organism evidence="2 3">
    <name type="scientific">Staphylococcus devriesei</name>
    <dbReference type="NCBI Taxonomy" id="586733"/>
    <lineage>
        <taxon>Bacteria</taxon>
        <taxon>Bacillati</taxon>
        <taxon>Bacillota</taxon>
        <taxon>Bacilli</taxon>
        <taxon>Bacillales</taxon>
        <taxon>Staphylococcaceae</taxon>
        <taxon>Staphylococcus</taxon>
    </lineage>
</organism>
<dbReference type="AlphaFoldDB" id="A0A2T4KJ87"/>
<feature type="transmembrane region" description="Helical" evidence="1">
    <location>
        <begin position="195"/>
        <end position="216"/>
    </location>
</feature>
<dbReference type="Proteomes" id="UP000242547">
    <property type="component" value="Unassembled WGS sequence"/>
</dbReference>
<dbReference type="RefSeq" id="WP_107505748.1">
    <property type="nucleotide sequence ID" value="NZ_PYZL01000011.1"/>
</dbReference>
<sequence>MYYDPLRNVRGIINKTVSDLESSRRMAMKPLLQSNVNLSRTLEINRYFKKQLLRTGFINTFNLKSMELIRLTRKPSLNFLAISASYNFQRNLFSEKAIKSFKDIYRLDDDVVSQAQQTVRDFYINPTAISTLAESINSTYPINNQNSYNRYEKFINTFKNDYPHPFKSAIKWSSGIVGSANVQNFVTNYINNDDLHIQSSLIFVIVCLVTFLSTYCPGFKNH</sequence>
<evidence type="ECO:0000256" key="1">
    <source>
        <dbReference type="SAM" id="Phobius"/>
    </source>
</evidence>
<proteinExistence type="predicted"/>
<evidence type="ECO:0000313" key="2">
    <source>
        <dbReference type="EMBL" id="PTE74095.1"/>
    </source>
</evidence>
<name>A0A2T4KJ87_9STAP</name>
<keyword evidence="1" id="KW-1133">Transmembrane helix</keyword>
<comment type="caution">
    <text evidence="2">The sequence shown here is derived from an EMBL/GenBank/DDBJ whole genome shotgun (WGS) entry which is preliminary data.</text>
</comment>
<dbReference type="EMBL" id="PYZL01000011">
    <property type="protein sequence ID" value="PTE74095.1"/>
    <property type="molecule type" value="Genomic_DNA"/>
</dbReference>
<reference evidence="2 3" key="1">
    <citation type="journal article" date="2016" name="Front. Microbiol.">
        <title>Comprehensive Phylogenetic Analysis of Bovine Non-aureus Staphylococci Species Based on Whole-Genome Sequencing.</title>
        <authorList>
            <person name="Naushad S."/>
            <person name="Barkema H.W."/>
            <person name="Luby C."/>
            <person name="Condas L.A."/>
            <person name="Nobrega D.B."/>
            <person name="Carson D.A."/>
            <person name="De Buck J."/>
        </authorList>
    </citation>
    <scope>NUCLEOTIDE SEQUENCE [LARGE SCALE GENOMIC DNA]</scope>
    <source>
        <strain evidence="2 3">SNUC 761</strain>
    </source>
</reference>
<protein>
    <submittedName>
        <fullName evidence="2">Uncharacterized protein</fullName>
    </submittedName>
</protein>
<accession>A0A2T4KJ87</accession>
<evidence type="ECO:0000313" key="3">
    <source>
        <dbReference type="Proteomes" id="UP000242547"/>
    </source>
</evidence>